<evidence type="ECO:0000313" key="3">
    <source>
        <dbReference type="Proteomes" id="UP000007875"/>
    </source>
</evidence>
<reference evidence="2" key="2">
    <citation type="submission" date="2025-08" db="UniProtKB">
        <authorList>
            <consortium name="Ensembl"/>
        </authorList>
    </citation>
    <scope>IDENTIFICATION</scope>
</reference>
<protein>
    <submittedName>
        <fullName evidence="2">Uncharacterized protein</fullName>
    </submittedName>
</protein>
<dbReference type="Proteomes" id="UP000007875">
    <property type="component" value="Unassembled WGS sequence"/>
</dbReference>
<evidence type="ECO:0000256" key="1">
    <source>
        <dbReference type="SAM" id="MobiDB-lite"/>
    </source>
</evidence>
<keyword evidence="3" id="KW-1185">Reference proteome</keyword>
<organism evidence="2 3">
    <name type="scientific">Ciona savignyi</name>
    <name type="common">Pacific transparent sea squirt</name>
    <dbReference type="NCBI Taxonomy" id="51511"/>
    <lineage>
        <taxon>Eukaryota</taxon>
        <taxon>Metazoa</taxon>
        <taxon>Chordata</taxon>
        <taxon>Tunicata</taxon>
        <taxon>Ascidiacea</taxon>
        <taxon>Phlebobranchia</taxon>
        <taxon>Cionidae</taxon>
        <taxon>Ciona</taxon>
    </lineage>
</organism>
<dbReference type="Ensembl" id="ENSCSAVT00000013984.1">
    <property type="protein sequence ID" value="ENSCSAVP00000013824.1"/>
    <property type="gene ID" value="ENSCSAVG00000008107.1"/>
</dbReference>
<sequence>MATRLEPPSREDNGLWSLATACSAFRGTERHSSMSPTTESSGSPDSNASRNCRLAASPDLNSSLHCNDADHFCHNDKQCGFEHTRIISPISPNDWSPASPSLTFSIPYNTTLPVTQHKTDRNSLACSQFQSSTNKPSKPAPLQNSRSLFPLLSTLSSNAESVYRTATPPHAP</sequence>
<dbReference type="InParanoid" id="H2Z8B2"/>
<feature type="compositionally biased region" description="Low complexity" evidence="1">
    <location>
        <begin position="33"/>
        <end position="44"/>
    </location>
</feature>
<dbReference type="GeneTree" id="ENSGT00530000069661"/>
<dbReference type="AlphaFoldDB" id="H2Z8B2"/>
<proteinExistence type="predicted"/>
<reference evidence="2" key="3">
    <citation type="submission" date="2025-09" db="UniProtKB">
        <authorList>
            <consortium name="Ensembl"/>
        </authorList>
    </citation>
    <scope>IDENTIFICATION</scope>
</reference>
<dbReference type="HOGENOM" id="CLU_1558754_0_0_1"/>
<dbReference type="OMA" id="NDWSPAS"/>
<reference evidence="3" key="1">
    <citation type="submission" date="2003-08" db="EMBL/GenBank/DDBJ databases">
        <authorList>
            <person name="Birren B."/>
            <person name="Nusbaum C."/>
            <person name="Abebe A."/>
            <person name="Abouelleil A."/>
            <person name="Adekoya E."/>
            <person name="Ait-zahra M."/>
            <person name="Allen N."/>
            <person name="Allen T."/>
            <person name="An P."/>
            <person name="Anderson M."/>
            <person name="Anderson S."/>
            <person name="Arachchi H."/>
            <person name="Armbruster J."/>
            <person name="Bachantsang P."/>
            <person name="Baldwin J."/>
            <person name="Barry A."/>
            <person name="Bayul T."/>
            <person name="Blitshsteyn B."/>
            <person name="Bloom T."/>
            <person name="Blye J."/>
            <person name="Boguslavskiy L."/>
            <person name="Borowsky M."/>
            <person name="Boukhgalter B."/>
            <person name="Brunache A."/>
            <person name="Butler J."/>
            <person name="Calixte N."/>
            <person name="Calvo S."/>
            <person name="Camarata J."/>
            <person name="Campo K."/>
            <person name="Chang J."/>
            <person name="Cheshatsang Y."/>
            <person name="Citroen M."/>
            <person name="Collymore A."/>
            <person name="Considine T."/>
            <person name="Cook A."/>
            <person name="Cooke P."/>
            <person name="Corum B."/>
            <person name="Cuomo C."/>
            <person name="David R."/>
            <person name="Dawoe T."/>
            <person name="Degray S."/>
            <person name="Dodge S."/>
            <person name="Dooley K."/>
            <person name="Dorje P."/>
            <person name="Dorjee K."/>
            <person name="Dorris L."/>
            <person name="Duffey N."/>
            <person name="Dupes A."/>
            <person name="Elkins T."/>
            <person name="Engels R."/>
            <person name="Erickson J."/>
            <person name="Farina A."/>
            <person name="Faro S."/>
            <person name="Ferreira P."/>
            <person name="Fischer H."/>
            <person name="Fitzgerald M."/>
            <person name="Foley K."/>
            <person name="Gage D."/>
            <person name="Galagan J."/>
            <person name="Gearin G."/>
            <person name="Gnerre S."/>
            <person name="Gnirke A."/>
            <person name="Goyette A."/>
            <person name="Graham J."/>
            <person name="Grandbois E."/>
            <person name="Gyaltsen K."/>
            <person name="Hafez N."/>
            <person name="Hagopian D."/>
            <person name="Hagos B."/>
            <person name="Hall J."/>
            <person name="Hatcher B."/>
            <person name="Heller A."/>
            <person name="Higgins H."/>
            <person name="Honan T."/>
            <person name="Horn A."/>
            <person name="Houde N."/>
            <person name="Hughes L."/>
            <person name="Hulme W."/>
            <person name="Husby E."/>
            <person name="Iliev I."/>
            <person name="Jaffe D."/>
            <person name="Jones C."/>
            <person name="Kamal M."/>
            <person name="Kamat A."/>
            <person name="Kamvysselis M."/>
            <person name="Karlsson E."/>
            <person name="Kells C."/>
            <person name="Kieu A."/>
            <person name="Kisner P."/>
            <person name="Kodira C."/>
            <person name="Kulbokas E."/>
            <person name="Labutti K."/>
            <person name="Lama D."/>
            <person name="Landers T."/>
            <person name="Leger J."/>
            <person name="Levine S."/>
            <person name="Lewis D."/>
            <person name="Lewis T."/>
            <person name="Lindblad-toh K."/>
            <person name="Liu X."/>
            <person name="Lokyitsang T."/>
            <person name="Lokyitsang Y."/>
            <person name="Lucien O."/>
            <person name="Lui A."/>
            <person name="Ma L.J."/>
            <person name="Mabbitt R."/>
            <person name="Macdonald J."/>
            <person name="Maclean C."/>
            <person name="Major J."/>
            <person name="Manning J."/>
            <person name="Marabella R."/>
            <person name="Maru K."/>
            <person name="Matthews C."/>
            <person name="Mauceli E."/>
            <person name="Mccarthy M."/>
            <person name="Mcdonough S."/>
            <person name="Mcghee T."/>
            <person name="Meldrim J."/>
            <person name="Meneus L."/>
            <person name="Mesirov J."/>
            <person name="Mihalev A."/>
            <person name="Mihova T."/>
            <person name="Mikkelsen T."/>
            <person name="Mlenga V."/>
            <person name="Moru K."/>
            <person name="Mozes J."/>
            <person name="Mulrain L."/>
            <person name="Munson G."/>
            <person name="Naylor J."/>
            <person name="Newes C."/>
            <person name="Nguyen C."/>
            <person name="Nguyen N."/>
            <person name="Nguyen T."/>
            <person name="Nicol R."/>
            <person name="Nielsen C."/>
            <person name="Nizzari M."/>
            <person name="Norbu C."/>
            <person name="Norbu N."/>
            <person name="O'donnell P."/>
            <person name="Okoawo O."/>
            <person name="O'leary S."/>
            <person name="Omotosho B."/>
            <person name="O'neill K."/>
            <person name="Osman S."/>
            <person name="Parker S."/>
            <person name="Perrin D."/>
            <person name="Phunkhang P."/>
            <person name="Piqani B."/>
            <person name="Purcell S."/>
            <person name="Rachupka T."/>
            <person name="Ramasamy U."/>
            <person name="Rameau R."/>
            <person name="Ray V."/>
            <person name="Raymond C."/>
            <person name="Retta R."/>
            <person name="Richardson S."/>
            <person name="Rise C."/>
            <person name="Rodriguez J."/>
            <person name="Rogers J."/>
            <person name="Rogov P."/>
            <person name="Rutman M."/>
            <person name="Schupbach R."/>
            <person name="Seaman C."/>
            <person name="Settipalli S."/>
            <person name="Sharpe T."/>
            <person name="Sheridan J."/>
            <person name="Sherpa N."/>
            <person name="Shi J."/>
            <person name="Smirnov S."/>
            <person name="Smith C."/>
            <person name="Sougnez C."/>
            <person name="Spencer B."/>
            <person name="Stalker J."/>
            <person name="Stange-thomann N."/>
            <person name="Stavropoulos S."/>
            <person name="Stetson K."/>
            <person name="Stone C."/>
            <person name="Stone S."/>
            <person name="Stubbs M."/>
            <person name="Talamas J."/>
            <person name="Tchuinga P."/>
            <person name="Tenzing P."/>
            <person name="Tesfaye S."/>
            <person name="Theodore J."/>
            <person name="Thoulutsang Y."/>
            <person name="Topham K."/>
            <person name="Towey S."/>
            <person name="Tsamla T."/>
            <person name="Tsomo N."/>
            <person name="Vallee D."/>
            <person name="Vassiliev H."/>
            <person name="Venkataraman V."/>
            <person name="Vinson J."/>
            <person name="Vo A."/>
            <person name="Wade C."/>
            <person name="Wang S."/>
            <person name="Wangchuk T."/>
            <person name="Wangdi T."/>
            <person name="Whittaker C."/>
            <person name="Wilkinson J."/>
            <person name="Wu Y."/>
            <person name="Wyman D."/>
            <person name="Yadav S."/>
            <person name="Yang S."/>
            <person name="Yang X."/>
            <person name="Yeager S."/>
            <person name="Yee E."/>
            <person name="Young G."/>
            <person name="Zainoun J."/>
            <person name="Zembeck L."/>
            <person name="Zimmer A."/>
            <person name="Zody M."/>
            <person name="Lander E."/>
        </authorList>
    </citation>
    <scope>NUCLEOTIDE SEQUENCE [LARGE SCALE GENOMIC DNA]</scope>
</reference>
<name>H2Z8B2_CIOSA</name>
<accession>H2Z8B2</accession>
<evidence type="ECO:0000313" key="2">
    <source>
        <dbReference type="Ensembl" id="ENSCSAVP00000013824.1"/>
    </source>
</evidence>
<feature type="region of interest" description="Disordered" evidence="1">
    <location>
        <begin position="27"/>
        <end position="51"/>
    </location>
</feature>